<evidence type="ECO:0000313" key="2">
    <source>
        <dbReference type="EMBL" id="KJF74590.1"/>
    </source>
</evidence>
<dbReference type="InterPro" id="IPR053714">
    <property type="entry name" value="Iso_Racemase_Enz_sf"/>
</dbReference>
<proteinExistence type="inferred from homology"/>
<accession>A0ABR5DBY1</accession>
<comment type="similarity">
    <text evidence="1">Belongs to the HyuE racemase family.</text>
</comment>
<dbReference type="InterPro" id="IPR052186">
    <property type="entry name" value="Hydantoin_racemase-like"/>
</dbReference>
<reference evidence="2 3" key="1">
    <citation type="submission" date="2014-12" db="EMBL/GenBank/DDBJ databases">
        <authorList>
            <person name="Kuzmanovic N."/>
            <person name="Pulawska J."/>
            <person name="Obradovic A."/>
        </authorList>
    </citation>
    <scope>NUCLEOTIDE SEQUENCE [LARGE SCALE GENOMIC DNA]</scope>
    <source>
        <strain evidence="2 3">KFB 330</strain>
    </source>
</reference>
<dbReference type="Pfam" id="PF01177">
    <property type="entry name" value="Asp_Glu_race"/>
    <property type="match status" value="1"/>
</dbReference>
<sequence>MTKVLVINPNSSVSVTKSMEACLGSVRAATRHTIECTELSKSPPGIETDEHVAAVIPNIIEAVTASSADAFVLACFSDPGIAEVRRRTASPVFGIAESAYLTALGLGSCFGIISLGQSSIDRHLRYLKVLELDRRLAGDRSIDKTVVELMASDVVDVVSRTGRKLRDEDGADVLILGCAGLGSYREALQDSLGIPVIDPVQAGVALACTTLDLGYRKTAR</sequence>
<dbReference type="InterPro" id="IPR015942">
    <property type="entry name" value="Asp/Glu/hydantoin_racemase"/>
</dbReference>
<organism evidence="2 3">
    <name type="scientific">Agrobacterium arsenijevicii</name>
    <dbReference type="NCBI Taxonomy" id="1585697"/>
    <lineage>
        <taxon>Bacteria</taxon>
        <taxon>Pseudomonadati</taxon>
        <taxon>Pseudomonadota</taxon>
        <taxon>Alphaproteobacteria</taxon>
        <taxon>Hyphomicrobiales</taxon>
        <taxon>Rhizobiaceae</taxon>
        <taxon>Rhizobium/Agrobacterium group</taxon>
        <taxon>Agrobacterium</taxon>
    </lineage>
</organism>
<dbReference type="PANTHER" id="PTHR28047:SF5">
    <property type="entry name" value="PROTEIN DCG1"/>
    <property type="match status" value="1"/>
</dbReference>
<dbReference type="RefSeq" id="WP_045016121.1">
    <property type="nucleotide sequence ID" value="NZ_CP166104.1"/>
</dbReference>
<protein>
    <submittedName>
        <fullName evidence="2">Hydantoin racemase</fullName>
    </submittedName>
</protein>
<name>A0ABR5DBY1_9HYPH</name>
<comment type="caution">
    <text evidence="2">The sequence shown here is derived from an EMBL/GenBank/DDBJ whole genome shotgun (WGS) entry which is preliminary data.</text>
</comment>
<evidence type="ECO:0000313" key="3">
    <source>
        <dbReference type="Proteomes" id="UP000032564"/>
    </source>
</evidence>
<evidence type="ECO:0000256" key="1">
    <source>
        <dbReference type="ARBA" id="ARBA00038414"/>
    </source>
</evidence>
<gene>
    <name evidence="2" type="ORF">RP75_05635</name>
</gene>
<dbReference type="Gene3D" id="3.40.50.12500">
    <property type="match status" value="1"/>
</dbReference>
<dbReference type="PANTHER" id="PTHR28047">
    <property type="entry name" value="PROTEIN DCG1"/>
    <property type="match status" value="1"/>
</dbReference>
<keyword evidence="3" id="KW-1185">Reference proteome</keyword>
<dbReference type="Proteomes" id="UP000032564">
    <property type="component" value="Unassembled WGS sequence"/>
</dbReference>
<dbReference type="EMBL" id="JWIT01000003">
    <property type="protein sequence ID" value="KJF74590.1"/>
    <property type="molecule type" value="Genomic_DNA"/>
</dbReference>